<keyword evidence="3" id="KW-1185">Reference proteome</keyword>
<dbReference type="Proteomes" id="UP000271889">
    <property type="component" value="Unassembled WGS sequence"/>
</dbReference>
<name>A0A3P6R611_CYLGO</name>
<feature type="region of interest" description="Disordered" evidence="1">
    <location>
        <begin position="107"/>
        <end position="126"/>
    </location>
</feature>
<dbReference type="OrthoDB" id="5600252at2759"/>
<feature type="compositionally biased region" description="Low complexity" evidence="1">
    <location>
        <begin position="151"/>
        <end position="161"/>
    </location>
</feature>
<organism evidence="2 3">
    <name type="scientific">Cylicostephanus goldi</name>
    <name type="common">Nematode worm</name>
    <dbReference type="NCBI Taxonomy" id="71465"/>
    <lineage>
        <taxon>Eukaryota</taxon>
        <taxon>Metazoa</taxon>
        <taxon>Ecdysozoa</taxon>
        <taxon>Nematoda</taxon>
        <taxon>Chromadorea</taxon>
        <taxon>Rhabditida</taxon>
        <taxon>Rhabditina</taxon>
        <taxon>Rhabditomorpha</taxon>
        <taxon>Strongyloidea</taxon>
        <taxon>Strongylidae</taxon>
        <taxon>Cylicostephanus</taxon>
    </lineage>
</organism>
<evidence type="ECO:0000313" key="3">
    <source>
        <dbReference type="Proteomes" id="UP000271889"/>
    </source>
</evidence>
<sequence length="367" mass="40640">MSATMEGNLRLFTKYFGEKVEVKHIDIPSRLFTVERFFLGDVIAMTGFVPEESMFSSMFMSAGFPEVCSFPTVGDWSMKPEWEQDHQVHGRLPEAMTAPNLQSLAGAAPSSSNQMAGGHMMTSSSVASFPQHGKQQHTANFMNVAQQLVNSQHSSSGHQQQPPQPMSAPPQGVVHHPQQQPTMPGYVQPQGTIYVQQSAYQQGYPQPHGFPQGQIRQVYTQQPGAVAMPHSTWGGNMDQSFNGVVHAHPDVVDLPSEAIDPETMEQFRQMGYANNEDVGPAVTYGAEWRVAEGEVQPQWQHTQSYSAMPNAGYQQGHLQSWDTQVVYATAPAPYHKVCTRTISEIDLFYTYLELSNTTADVLRAGEF</sequence>
<evidence type="ECO:0000313" key="2">
    <source>
        <dbReference type="EMBL" id="VDK50770.1"/>
    </source>
</evidence>
<gene>
    <name evidence="2" type="ORF">CGOC_LOCUS1864</name>
</gene>
<feature type="region of interest" description="Disordered" evidence="1">
    <location>
        <begin position="149"/>
        <end position="186"/>
    </location>
</feature>
<evidence type="ECO:0000256" key="1">
    <source>
        <dbReference type="SAM" id="MobiDB-lite"/>
    </source>
</evidence>
<accession>A0A3P6R611</accession>
<proteinExistence type="predicted"/>
<protein>
    <submittedName>
        <fullName evidence="2">Uncharacterized protein</fullName>
    </submittedName>
</protein>
<dbReference type="AlphaFoldDB" id="A0A3P6R611"/>
<feature type="compositionally biased region" description="Low complexity" evidence="1">
    <location>
        <begin position="169"/>
        <end position="181"/>
    </location>
</feature>
<dbReference type="EMBL" id="UYRV01003823">
    <property type="protein sequence ID" value="VDK50770.1"/>
    <property type="molecule type" value="Genomic_DNA"/>
</dbReference>
<reference evidence="2 3" key="1">
    <citation type="submission" date="2018-11" db="EMBL/GenBank/DDBJ databases">
        <authorList>
            <consortium name="Pathogen Informatics"/>
        </authorList>
    </citation>
    <scope>NUCLEOTIDE SEQUENCE [LARGE SCALE GENOMIC DNA]</scope>
</reference>